<dbReference type="RefSeq" id="WP_380666140.1">
    <property type="nucleotide sequence ID" value="NZ_JBHTCJ010000003.1"/>
</dbReference>
<evidence type="ECO:0000313" key="2">
    <source>
        <dbReference type="EMBL" id="MFC7341363.1"/>
    </source>
</evidence>
<dbReference type="InterPro" id="IPR033932">
    <property type="entry name" value="YtcJ-like"/>
</dbReference>
<dbReference type="PANTHER" id="PTHR22642:SF2">
    <property type="entry name" value="PROTEIN LONG AFTER FAR-RED 3"/>
    <property type="match status" value="1"/>
</dbReference>
<dbReference type="SUPFAM" id="SSF51556">
    <property type="entry name" value="Metallo-dependent hydrolases"/>
    <property type="match status" value="1"/>
</dbReference>
<dbReference type="GO" id="GO:0016787">
    <property type="term" value="F:hydrolase activity"/>
    <property type="evidence" value="ECO:0007669"/>
    <property type="project" value="UniProtKB-KW"/>
</dbReference>
<dbReference type="Pfam" id="PF07969">
    <property type="entry name" value="Amidohydro_3"/>
    <property type="match status" value="1"/>
</dbReference>
<sequence length="538" mass="56927">MSRTSADLAVLGATVRTLDPSRPSARAVAVRGGSIVAVGDDAEVREFCDARTEIVDGTGTTLTPGIIDGHLHPVHGSHMTSGLDLSACRDVEELRAALADARRELTAGSWIRGFGLDPNILDGKRPHRRLIDDVLGEVPALLVLADAHAALANGAALRLAGVTGPVEVPGNSEIVCDLDGTPTGELLEDPARNVVERVAPEIGAAETADLLADLFSRMHATGLTGGHVMDLNDGSLEALRLLDERGAAGLRLRLAPWCQPGIDGHGLRELIELQGTRGRLWTVAGVKLFMDGTIDNGTAWLHHPDCHGESTKPFWLPPQEYADAVAELAGAGVATATHAIGDAAASFALECLSRHQRPSIGGARHRIEHIETAPDELVRRFADSGVVASMQPSHLQYTLADHSDNWSTRLGAERANRAWRCADLLRSGTPLVLGSDWPIAHFDPREVLGAAQLRRLPGQPERDPVRSAQALAPLEALEAMTLAPAAVAGEEHVAGRIRPGFRADLTGFGADPLTASPEELAEAPVRLTVVDGVAVHRA</sequence>
<dbReference type="EC" id="3.5.-.-" evidence="2"/>
<comment type="caution">
    <text evidence="2">The sequence shown here is derived from an EMBL/GenBank/DDBJ whole genome shotgun (WGS) entry which is preliminary data.</text>
</comment>
<proteinExistence type="predicted"/>
<feature type="domain" description="Amidohydrolase 3" evidence="1">
    <location>
        <begin position="53"/>
        <end position="536"/>
    </location>
</feature>
<gene>
    <name evidence="2" type="ORF">ACFQRI_08050</name>
</gene>
<protein>
    <submittedName>
        <fullName evidence="2">Amidohydrolase</fullName>
        <ecNumber evidence="2">3.5.-.-</ecNumber>
    </submittedName>
</protein>
<reference evidence="3" key="1">
    <citation type="journal article" date="2019" name="Int. J. Syst. Evol. Microbiol.">
        <title>The Global Catalogue of Microorganisms (GCM) 10K type strain sequencing project: providing services to taxonomists for standard genome sequencing and annotation.</title>
        <authorList>
            <consortium name="The Broad Institute Genomics Platform"/>
            <consortium name="The Broad Institute Genome Sequencing Center for Infectious Disease"/>
            <person name="Wu L."/>
            <person name="Ma J."/>
        </authorList>
    </citation>
    <scope>NUCLEOTIDE SEQUENCE [LARGE SCALE GENOMIC DNA]</scope>
    <source>
        <strain evidence="3">WLHS5</strain>
    </source>
</reference>
<organism evidence="2 3">
    <name type="scientific">Saccharopolyspora griseoalba</name>
    <dbReference type="NCBI Taxonomy" id="1431848"/>
    <lineage>
        <taxon>Bacteria</taxon>
        <taxon>Bacillati</taxon>
        <taxon>Actinomycetota</taxon>
        <taxon>Actinomycetes</taxon>
        <taxon>Pseudonocardiales</taxon>
        <taxon>Pseudonocardiaceae</taxon>
        <taxon>Saccharopolyspora</taxon>
    </lineage>
</organism>
<dbReference type="PANTHER" id="PTHR22642">
    <property type="entry name" value="IMIDAZOLONEPROPIONASE"/>
    <property type="match status" value="1"/>
</dbReference>
<dbReference type="CDD" id="cd01300">
    <property type="entry name" value="YtcJ_like"/>
    <property type="match status" value="1"/>
</dbReference>
<dbReference type="Gene3D" id="3.20.20.140">
    <property type="entry name" value="Metal-dependent hydrolases"/>
    <property type="match status" value="1"/>
</dbReference>
<dbReference type="SUPFAM" id="SSF51338">
    <property type="entry name" value="Composite domain of metallo-dependent hydrolases"/>
    <property type="match status" value="1"/>
</dbReference>
<keyword evidence="2" id="KW-0378">Hydrolase</keyword>
<dbReference type="Proteomes" id="UP001596504">
    <property type="component" value="Unassembled WGS sequence"/>
</dbReference>
<dbReference type="InterPro" id="IPR032466">
    <property type="entry name" value="Metal_Hydrolase"/>
</dbReference>
<evidence type="ECO:0000313" key="3">
    <source>
        <dbReference type="Proteomes" id="UP001596504"/>
    </source>
</evidence>
<evidence type="ECO:0000259" key="1">
    <source>
        <dbReference type="Pfam" id="PF07969"/>
    </source>
</evidence>
<dbReference type="InterPro" id="IPR013108">
    <property type="entry name" value="Amidohydro_3"/>
</dbReference>
<dbReference type="Gene3D" id="3.10.310.70">
    <property type="match status" value="1"/>
</dbReference>
<dbReference type="EMBL" id="JBHTCJ010000003">
    <property type="protein sequence ID" value="MFC7341363.1"/>
    <property type="molecule type" value="Genomic_DNA"/>
</dbReference>
<keyword evidence="3" id="KW-1185">Reference proteome</keyword>
<name>A0ABW2LI31_9PSEU</name>
<dbReference type="InterPro" id="IPR011059">
    <property type="entry name" value="Metal-dep_hydrolase_composite"/>
</dbReference>
<accession>A0ABW2LI31</accession>
<dbReference type="Gene3D" id="2.30.40.10">
    <property type="entry name" value="Urease, subunit C, domain 1"/>
    <property type="match status" value="1"/>
</dbReference>